<dbReference type="InterPro" id="IPR049893">
    <property type="entry name" value="Bvu_2165-like_IHF-HU-DNA_bdg"/>
</dbReference>
<organism evidence="5 6">
    <name type="scientific">Parabacteroides merdae</name>
    <dbReference type="NCBI Taxonomy" id="46503"/>
    <lineage>
        <taxon>Bacteria</taxon>
        <taxon>Pseudomonadati</taxon>
        <taxon>Bacteroidota</taxon>
        <taxon>Bacteroidia</taxon>
        <taxon>Bacteroidales</taxon>
        <taxon>Tannerellaceae</taxon>
        <taxon>Parabacteroides</taxon>
    </lineage>
</organism>
<comment type="caution">
    <text evidence="5">The sequence shown here is derived from an EMBL/GenBank/DDBJ whole genome shotgun (WGS) entry which is preliminary data.</text>
</comment>
<feature type="domain" description="DUF4469" evidence="2">
    <location>
        <begin position="131"/>
        <end position="229"/>
    </location>
</feature>
<evidence type="ECO:0000259" key="3">
    <source>
        <dbReference type="Pfam" id="PF14848"/>
    </source>
</evidence>
<evidence type="ECO:0000313" key="4">
    <source>
        <dbReference type="EMBL" id="RGZ48031.1"/>
    </source>
</evidence>
<evidence type="ECO:0000256" key="1">
    <source>
        <dbReference type="SAM" id="MobiDB-lite"/>
    </source>
</evidence>
<sequence>MKHTLKGWLADNAVTADNKTDKILLLETAGSMNLDDILEEMYETNTGLQRETLRHVVELYHRIVKNAVLRGVQVNTGLFYAVAKFLGVIEGGKWDPEKNSVYIALTQGRELREEIAETAVSILGEKANVMYILETEDRKSGRRDGSATAGKNFFVRGAMLKVMGDDPAVGVTLTDSKGTVTKIDDDDITINKPSELTLLLPTGLEDGEYTLTVTTQYSKGNIGLKSPRSVSTQIWVGGRPEEGGDDEKPGELWPSLCH</sequence>
<accession>A0A3R6LA39</accession>
<feature type="domain" description="Bvu-2165-like IHF-HU-like DNA-binding" evidence="3">
    <location>
        <begin position="5"/>
        <end position="124"/>
    </location>
</feature>
<dbReference type="CDD" id="cd12843">
    <property type="entry name" value="Bvu_2165_C_like"/>
    <property type="match status" value="1"/>
</dbReference>
<protein>
    <submittedName>
        <fullName evidence="5">DUF4469 domain-containing protein</fullName>
    </submittedName>
</protein>
<dbReference type="Pfam" id="PF14734">
    <property type="entry name" value="DUF4469"/>
    <property type="match status" value="1"/>
</dbReference>
<dbReference type="Pfam" id="PF14848">
    <property type="entry name" value="HU-DNA_bdg"/>
    <property type="match status" value="1"/>
</dbReference>
<proteinExistence type="predicted"/>
<gene>
    <name evidence="5" type="ORF">DW191_09585</name>
    <name evidence="4" type="ORF">DW986_09840</name>
</gene>
<evidence type="ECO:0000313" key="5">
    <source>
        <dbReference type="EMBL" id="RHH77790.1"/>
    </source>
</evidence>
<reference evidence="6 7" key="1">
    <citation type="submission" date="2018-08" db="EMBL/GenBank/DDBJ databases">
        <title>A genome reference for cultivated species of the human gut microbiota.</title>
        <authorList>
            <person name="Zou Y."/>
            <person name="Xue W."/>
            <person name="Luo G."/>
        </authorList>
    </citation>
    <scope>NUCLEOTIDE SEQUENCE [LARGE SCALE GENOMIC DNA]</scope>
    <source>
        <strain evidence="5 6">AM16-50</strain>
        <strain evidence="4 7">AM50-15</strain>
    </source>
</reference>
<feature type="compositionally biased region" description="Basic and acidic residues" evidence="1">
    <location>
        <begin position="239"/>
        <end position="250"/>
    </location>
</feature>
<dbReference type="CDD" id="cd13833">
    <property type="entry name" value="HU_IHF_like"/>
    <property type="match status" value="1"/>
</dbReference>
<dbReference type="Proteomes" id="UP000285173">
    <property type="component" value="Unassembled WGS sequence"/>
</dbReference>
<dbReference type="EMBL" id="QSEF01000012">
    <property type="protein sequence ID" value="RGZ48031.1"/>
    <property type="molecule type" value="Genomic_DNA"/>
</dbReference>
<dbReference type="AlphaFoldDB" id="A0A3R6LA39"/>
<dbReference type="InterPro" id="IPR027824">
    <property type="entry name" value="DUF4469"/>
</dbReference>
<dbReference type="EMBL" id="QRKC01000003">
    <property type="protein sequence ID" value="RHH77790.1"/>
    <property type="molecule type" value="Genomic_DNA"/>
</dbReference>
<evidence type="ECO:0000259" key="2">
    <source>
        <dbReference type="Pfam" id="PF14734"/>
    </source>
</evidence>
<evidence type="ECO:0000313" key="6">
    <source>
        <dbReference type="Proteomes" id="UP000283732"/>
    </source>
</evidence>
<dbReference type="Proteomes" id="UP000283732">
    <property type="component" value="Unassembled WGS sequence"/>
</dbReference>
<dbReference type="RefSeq" id="WP_122203103.1">
    <property type="nucleotide sequence ID" value="NZ_QRKC01000003.1"/>
</dbReference>
<name>A0A3R6LA39_9BACT</name>
<dbReference type="Gene3D" id="2.70.50.70">
    <property type="match status" value="2"/>
</dbReference>
<evidence type="ECO:0000313" key="7">
    <source>
        <dbReference type="Proteomes" id="UP000285173"/>
    </source>
</evidence>
<feature type="region of interest" description="Disordered" evidence="1">
    <location>
        <begin position="235"/>
        <end position="258"/>
    </location>
</feature>